<keyword evidence="3" id="KW-1185">Reference proteome</keyword>
<evidence type="ECO:0000313" key="2">
    <source>
        <dbReference type="EMBL" id="KAJ8314678.1"/>
    </source>
</evidence>
<dbReference type="Proteomes" id="UP001217089">
    <property type="component" value="Unassembled WGS sequence"/>
</dbReference>
<dbReference type="PANTHER" id="PTHR20956">
    <property type="entry name" value="HEH2P"/>
    <property type="match status" value="1"/>
</dbReference>
<reference evidence="2 3" key="1">
    <citation type="submission" date="2022-12" db="EMBL/GenBank/DDBJ databases">
        <title>Chromosome-level genome of Tegillarca granosa.</title>
        <authorList>
            <person name="Kim J."/>
        </authorList>
    </citation>
    <scope>NUCLEOTIDE SEQUENCE [LARGE SCALE GENOMIC DNA]</scope>
    <source>
        <strain evidence="2">Teg-2019</strain>
        <tissue evidence="2">Adductor muscle</tissue>
    </source>
</reference>
<evidence type="ECO:0008006" key="4">
    <source>
        <dbReference type="Google" id="ProtNLM"/>
    </source>
</evidence>
<feature type="compositionally biased region" description="Polar residues" evidence="1">
    <location>
        <begin position="63"/>
        <end position="74"/>
    </location>
</feature>
<feature type="compositionally biased region" description="Basic and acidic residues" evidence="1">
    <location>
        <begin position="8"/>
        <end position="24"/>
    </location>
</feature>
<feature type="region of interest" description="Disordered" evidence="1">
    <location>
        <begin position="1"/>
        <end position="31"/>
    </location>
</feature>
<dbReference type="PANTHER" id="PTHR20956:SF12">
    <property type="entry name" value="FLYWCH-TYPE DOMAIN-CONTAINING PROTEIN"/>
    <property type="match status" value="1"/>
</dbReference>
<name>A0ABQ9FBG2_TEGGR</name>
<organism evidence="2 3">
    <name type="scientific">Tegillarca granosa</name>
    <name type="common">Malaysian cockle</name>
    <name type="synonym">Anadara granosa</name>
    <dbReference type="NCBI Taxonomy" id="220873"/>
    <lineage>
        <taxon>Eukaryota</taxon>
        <taxon>Metazoa</taxon>
        <taxon>Spiralia</taxon>
        <taxon>Lophotrochozoa</taxon>
        <taxon>Mollusca</taxon>
        <taxon>Bivalvia</taxon>
        <taxon>Autobranchia</taxon>
        <taxon>Pteriomorphia</taxon>
        <taxon>Arcoida</taxon>
        <taxon>Arcoidea</taxon>
        <taxon>Arcidae</taxon>
        <taxon>Tegillarca</taxon>
    </lineage>
</organism>
<feature type="region of interest" description="Disordered" evidence="1">
    <location>
        <begin position="59"/>
        <end position="80"/>
    </location>
</feature>
<comment type="caution">
    <text evidence="2">The sequence shown here is derived from an EMBL/GenBank/DDBJ whole genome shotgun (WGS) entry which is preliminary data.</text>
</comment>
<gene>
    <name evidence="2" type="ORF">KUTeg_006828</name>
</gene>
<evidence type="ECO:0000313" key="3">
    <source>
        <dbReference type="Proteomes" id="UP001217089"/>
    </source>
</evidence>
<evidence type="ECO:0000256" key="1">
    <source>
        <dbReference type="SAM" id="MobiDB-lite"/>
    </source>
</evidence>
<protein>
    <recommendedName>
        <fullName evidence="4">MULE transposase domain-containing protein</fullName>
    </recommendedName>
</protein>
<dbReference type="EMBL" id="JARBDR010000337">
    <property type="protein sequence ID" value="KAJ8314678.1"/>
    <property type="molecule type" value="Genomic_DNA"/>
</dbReference>
<accession>A0ABQ9FBG2</accession>
<proteinExistence type="predicted"/>
<sequence>MGSLVNTDTKEADTQEAHSTEAHSTEAIAPHNNSSFEIENIPYQEPRIIQENVRNKSGRCPASVQQHGNEFSSGRHTHNHTARPGVATAVEIIKQVKSESSSNVFESASSIVERVVSTNTTTSDPEGSRPVLANLVGTANRVRERLRPKEPQDLTFQIAQNYIPDGFLRADVKVRDERHLIFATEDQLQLLDKAKQWFFDGTFKVVRAPFYQILSIHSFVRSGEECKMMPLVFCLMSRRRQKDYIKRAYNEDDSVHKFVKKLMALPFLPPEHVVPAFDKLKEKPLLGPITELLSYMENTWIHNNTYPVKSWCMYRQPIRTNNDVEGWNRRLNKKTGEEQKPFYVLIPLLHTEAKMVPLQAKLVSEKKLKRYQRQSTRYVQSQLFLLWENYRNGELTISQLLRQSSKLNGPTQEE</sequence>